<sequence>MHQQPRLSPVSSSPLHQNQIITQQINRQQCYQQTISNSKMSQTKNKIFQDSQQQLKEKDNLIKQQLFSKGLKQYQQNDLQSKSNSIQISQTNQNTNSNLNLLQCTSYFDDALKNQKEEFLKLIEQQNKQIEILHQQQQIILHQERMKQQDYETQLCQIKNQLKQQINSKCKEIFNKIQKQQQSDFQLLEAEIAKLSQLINQSSNLTKIKLSSSGKENQLQQPQDKQIQHLEYNNNSLVNSDLYIKKFNFESINQKTNDLKLPEHISVLLNSNNQSNSEIQEIELIQSELNLFNVSNQLKQDNIQENMPSPLKTIITKRKDQQGFDKQDSPFKNLNDQDMLDSLDDIIVQDSTQQQQQLLSHKNEFNLLKSQGMSVIQEDEDDDEELIYQIDENGFILTQDGHPLIDEKGKRIQLTKQEMQFYKVQTLN</sequence>
<dbReference type="OMA" id="QQINSKC"/>
<feature type="coiled-coil region" evidence="1">
    <location>
        <begin position="178"/>
        <end position="205"/>
    </location>
</feature>
<evidence type="ECO:0000256" key="1">
    <source>
        <dbReference type="SAM" id="Coils"/>
    </source>
</evidence>
<evidence type="ECO:0000313" key="3">
    <source>
        <dbReference type="Proteomes" id="UP000688137"/>
    </source>
</evidence>
<evidence type="ECO:0000313" key="2">
    <source>
        <dbReference type="EMBL" id="CAD8050795.1"/>
    </source>
</evidence>
<organism evidence="2 3">
    <name type="scientific">Paramecium primaurelia</name>
    <dbReference type="NCBI Taxonomy" id="5886"/>
    <lineage>
        <taxon>Eukaryota</taxon>
        <taxon>Sar</taxon>
        <taxon>Alveolata</taxon>
        <taxon>Ciliophora</taxon>
        <taxon>Intramacronucleata</taxon>
        <taxon>Oligohymenophorea</taxon>
        <taxon>Peniculida</taxon>
        <taxon>Parameciidae</taxon>
        <taxon>Paramecium</taxon>
    </lineage>
</organism>
<dbReference type="Proteomes" id="UP000688137">
    <property type="component" value="Unassembled WGS sequence"/>
</dbReference>
<protein>
    <submittedName>
        <fullName evidence="2">Uncharacterized protein</fullName>
    </submittedName>
</protein>
<dbReference type="AlphaFoldDB" id="A0A8S1KAX1"/>
<proteinExistence type="predicted"/>
<name>A0A8S1KAX1_PARPR</name>
<comment type="caution">
    <text evidence="2">The sequence shown here is derived from an EMBL/GenBank/DDBJ whole genome shotgun (WGS) entry which is preliminary data.</text>
</comment>
<dbReference type="EMBL" id="CAJJDM010000012">
    <property type="protein sequence ID" value="CAD8050795.1"/>
    <property type="molecule type" value="Genomic_DNA"/>
</dbReference>
<reference evidence="2" key="1">
    <citation type="submission" date="2021-01" db="EMBL/GenBank/DDBJ databases">
        <authorList>
            <consortium name="Genoscope - CEA"/>
            <person name="William W."/>
        </authorList>
    </citation>
    <scope>NUCLEOTIDE SEQUENCE</scope>
</reference>
<keyword evidence="1" id="KW-0175">Coiled coil</keyword>
<feature type="coiled-coil region" evidence="1">
    <location>
        <begin position="109"/>
        <end position="136"/>
    </location>
</feature>
<gene>
    <name evidence="2" type="ORF">PPRIM_AZ9-3.1.T0170236</name>
</gene>
<accession>A0A8S1KAX1</accession>
<keyword evidence="3" id="KW-1185">Reference proteome</keyword>